<evidence type="ECO:0000259" key="1">
    <source>
        <dbReference type="Pfam" id="PF13324"/>
    </source>
</evidence>
<dbReference type="RefSeq" id="XP_060459870.1">
    <property type="nucleotide sequence ID" value="XM_060603592.1"/>
</dbReference>
<dbReference type="Proteomes" id="UP001233271">
    <property type="component" value="Chromosome 7a"/>
</dbReference>
<evidence type="ECO:0000313" key="3">
    <source>
        <dbReference type="Proteomes" id="UP001233271"/>
    </source>
</evidence>
<dbReference type="PANTHER" id="PTHR15492:SF1">
    <property type="entry name" value="CYCLIN-D1-BINDING PROTEIN 1"/>
    <property type="match status" value="1"/>
</dbReference>
<dbReference type="GO" id="GO:0005634">
    <property type="term" value="C:nucleus"/>
    <property type="evidence" value="ECO:0007669"/>
    <property type="project" value="TreeGrafter"/>
</dbReference>
<dbReference type="PANTHER" id="PTHR15492">
    <property type="entry name" value="CYCLIN D1-BINDING PROTEIN 1"/>
    <property type="match status" value="1"/>
</dbReference>
<dbReference type="InterPro" id="IPR026907">
    <property type="entry name" value="GCIP-like"/>
</dbReference>
<dbReference type="AlphaFoldDB" id="A0AA48QYT3"/>
<dbReference type="Pfam" id="PF13324">
    <property type="entry name" value="GCIP_N"/>
    <property type="match status" value="1"/>
</dbReference>
<name>A0AA48QYT3_9TREE</name>
<dbReference type="Gene3D" id="1.20.1410.10">
    <property type="entry name" value="I/LWEQ domain"/>
    <property type="match status" value="1"/>
</dbReference>
<dbReference type="KEGG" id="ccac:CcaHIS019_0701770"/>
<dbReference type="InterPro" id="IPR049317">
    <property type="entry name" value="GCIP-like_N"/>
</dbReference>
<evidence type="ECO:0000313" key="2">
    <source>
        <dbReference type="EMBL" id="BEI94605.1"/>
    </source>
</evidence>
<proteinExistence type="predicted"/>
<dbReference type="GeneID" id="85498475"/>
<gene>
    <name evidence="2" type="ORF">CcaverHIS019_0701770</name>
</gene>
<organism evidence="2 3">
    <name type="scientific">Cutaneotrichosporon cavernicola</name>
    <dbReference type="NCBI Taxonomy" id="279322"/>
    <lineage>
        <taxon>Eukaryota</taxon>
        <taxon>Fungi</taxon>
        <taxon>Dikarya</taxon>
        <taxon>Basidiomycota</taxon>
        <taxon>Agaricomycotina</taxon>
        <taxon>Tremellomycetes</taxon>
        <taxon>Trichosporonales</taxon>
        <taxon>Trichosporonaceae</taxon>
        <taxon>Cutaneotrichosporon</taxon>
    </lineage>
</organism>
<protein>
    <recommendedName>
        <fullName evidence="1">Cyclin-D1-binding protein 1-like N-terminal domain-containing protein</fullName>
    </recommendedName>
</protein>
<sequence>MSNDVVKALNEANRKVRASTRGLSQLVPSSGPSAGPVPITPSGLGDIFAALLTQLKTTTTTLALAFKPPLSPDAIKPYADRLEDQVARSVSCVLALAGAAPPNAGSSALVETWKSGVMDIGEAVEAFLAVMEDAARTGAVDKEGEQSPYLAHTGLVHAAIDRLASNFPRTEGEAVGRVWESQKGTMTDAWDEFKEMLEDDDEEEEEDFGDDLDDEWGILEAPMAKLSVGERKRAEAAKPVLKLHQILHATIPRFLPPLVLSPEESYADLLSAGQVHVGALDDAVSSFHPVQDSREINKEVDKLNIEGRALATAFASRLARAGREHKTYAVAFQFVTRWEAKLAEEVAKWEENRVSLTELGDALA</sequence>
<feature type="domain" description="Cyclin-D1-binding protein 1-like N-terminal" evidence="1">
    <location>
        <begin position="51"/>
        <end position="199"/>
    </location>
</feature>
<keyword evidence="3" id="KW-1185">Reference proteome</keyword>
<accession>A0AA48QYT3</accession>
<dbReference type="EMBL" id="AP028218">
    <property type="protein sequence ID" value="BEI94605.1"/>
    <property type="molecule type" value="Genomic_DNA"/>
</dbReference>
<reference evidence="2" key="1">
    <citation type="journal article" date="2023" name="BMC Genomics">
        <title>Chromosome-level genome assemblies of Cutaneotrichosporon spp. (Trichosporonales, Basidiomycota) reveal imbalanced evolution between nucleotide sequences and chromosome synteny.</title>
        <authorList>
            <person name="Kobayashi Y."/>
            <person name="Kayamori A."/>
            <person name="Aoki K."/>
            <person name="Shiwa Y."/>
            <person name="Matsutani M."/>
            <person name="Fujita N."/>
            <person name="Sugita T."/>
            <person name="Iwasaki W."/>
            <person name="Tanaka N."/>
            <person name="Takashima M."/>
        </authorList>
    </citation>
    <scope>NUCLEOTIDE SEQUENCE</scope>
    <source>
        <strain evidence="2">HIS019</strain>
    </source>
</reference>